<gene>
    <name evidence="2" type="ORF">RF683_06005</name>
</gene>
<keyword evidence="3" id="KW-1185">Reference proteome</keyword>
<keyword evidence="1" id="KW-0732">Signal</keyword>
<reference evidence="2" key="1">
    <citation type="submission" date="2023-09" db="EMBL/GenBank/DDBJ databases">
        <title>Flavobacterium sp. 20NA77.7 isolated from freshwater.</title>
        <authorList>
            <person name="Le V."/>
            <person name="Ko S.-R."/>
            <person name="Ahn C.-Y."/>
            <person name="Oh H.-M."/>
        </authorList>
    </citation>
    <scope>NUCLEOTIDE SEQUENCE</scope>
    <source>
        <strain evidence="2">20NA77.7</strain>
    </source>
</reference>
<feature type="chain" id="PRO_5047116861" description="Lipoprotein" evidence="1">
    <location>
        <begin position="23"/>
        <end position="215"/>
    </location>
</feature>
<dbReference type="PROSITE" id="PS51257">
    <property type="entry name" value="PROKAR_LIPOPROTEIN"/>
    <property type="match status" value="1"/>
</dbReference>
<name>A0ABY9R8Q3_9FLAO</name>
<proteinExistence type="predicted"/>
<feature type="signal peptide" evidence="1">
    <location>
        <begin position="1"/>
        <end position="22"/>
    </location>
</feature>
<evidence type="ECO:0000313" key="2">
    <source>
        <dbReference type="EMBL" id="WMW77049.1"/>
    </source>
</evidence>
<organism evidence="2 3">
    <name type="scientific">Flavobacterium nakdongensis</name>
    <dbReference type="NCBI Taxonomy" id="3073563"/>
    <lineage>
        <taxon>Bacteria</taxon>
        <taxon>Pseudomonadati</taxon>
        <taxon>Bacteroidota</taxon>
        <taxon>Flavobacteriia</taxon>
        <taxon>Flavobacteriales</taxon>
        <taxon>Flavobacteriaceae</taxon>
        <taxon>Flavobacterium</taxon>
    </lineage>
</organism>
<sequence length="215" mass="24736">MKKRIFLIFVFATLFSCKQASTLETFEIETVHTVRKYEYADARGKRVLIENSLSRGGSYVGPNGEEYSKIMFWTRIINDTDKPLELNIDLPIHSYEVPTLPGKYYKIFIPSDTMTLEKEPLQDYGMKDCKSFLDTNIHKPSHLKRTITPSESTGFYVILLFEKGVSGPSRTGLYLKGQNLYYKVTRYTGKQGITFVDEKEINCGSINLKNLVRKK</sequence>
<evidence type="ECO:0000256" key="1">
    <source>
        <dbReference type="SAM" id="SignalP"/>
    </source>
</evidence>
<dbReference type="EMBL" id="CP133721">
    <property type="protein sequence ID" value="WMW77049.1"/>
    <property type="molecule type" value="Genomic_DNA"/>
</dbReference>
<dbReference type="Proteomes" id="UP001180481">
    <property type="component" value="Chromosome"/>
</dbReference>
<evidence type="ECO:0008006" key="4">
    <source>
        <dbReference type="Google" id="ProtNLM"/>
    </source>
</evidence>
<dbReference type="RefSeq" id="WP_309531434.1">
    <property type="nucleotide sequence ID" value="NZ_CP133721.1"/>
</dbReference>
<protein>
    <recommendedName>
        <fullName evidence="4">Lipoprotein</fullName>
    </recommendedName>
</protein>
<evidence type="ECO:0000313" key="3">
    <source>
        <dbReference type="Proteomes" id="UP001180481"/>
    </source>
</evidence>
<accession>A0ABY9R8Q3</accession>